<dbReference type="RefSeq" id="WP_349134815.1">
    <property type="nucleotide sequence ID" value="NZ_JBBMFF010000122.1"/>
</dbReference>
<keyword evidence="4 6" id="KW-1133">Transmembrane helix</keyword>
<feature type="transmembrane region" description="Helical" evidence="6">
    <location>
        <begin position="279"/>
        <end position="296"/>
    </location>
</feature>
<keyword evidence="3 6" id="KW-0812">Transmembrane</keyword>
<accession>A0ABV1G3X9</accession>
<keyword evidence="8" id="KW-1185">Reference proteome</keyword>
<evidence type="ECO:0000256" key="1">
    <source>
        <dbReference type="ARBA" id="ARBA00004651"/>
    </source>
</evidence>
<dbReference type="PANTHER" id="PTHR43370">
    <property type="entry name" value="SUGAR ABC TRANSPORTER INTEGRAL MEMBRANE PROTEIN-RELATED"/>
    <property type="match status" value="1"/>
</dbReference>
<name>A0ABV1G3X9_9FIRM</name>
<evidence type="ECO:0000313" key="7">
    <source>
        <dbReference type="EMBL" id="MEQ2510111.1"/>
    </source>
</evidence>
<feature type="transmembrane region" description="Helical" evidence="6">
    <location>
        <begin position="152"/>
        <end position="169"/>
    </location>
</feature>
<dbReference type="Pfam" id="PF02653">
    <property type="entry name" value="BPD_transp_2"/>
    <property type="match status" value="1"/>
</dbReference>
<dbReference type="InterPro" id="IPR001851">
    <property type="entry name" value="ABC_transp_permease"/>
</dbReference>
<proteinExistence type="predicted"/>
<comment type="subcellular location">
    <subcellularLocation>
        <location evidence="1">Cell membrane</location>
        <topology evidence="1">Multi-pass membrane protein</topology>
    </subcellularLocation>
</comment>
<keyword evidence="5 6" id="KW-0472">Membrane</keyword>
<evidence type="ECO:0000256" key="2">
    <source>
        <dbReference type="ARBA" id="ARBA00022475"/>
    </source>
</evidence>
<dbReference type="EMBL" id="JBBMFF010000122">
    <property type="protein sequence ID" value="MEQ2510111.1"/>
    <property type="molecule type" value="Genomic_DNA"/>
</dbReference>
<organism evidence="7 8">
    <name type="scientific">Faecousia intestinalis</name>
    <dbReference type="NCBI Taxonomy" id="3133167"/>
    <lineage>
        <taxon>Bacteria</taxon>
        <taxon>Bacillati</taxon>
        <taxon>Bacillota</taxon>
        <taxon>Clostridia</taxon>
        <taxon>Eubacteriales</taxon>
        <taxon>Oscillospiraceae</taxon>
        <taxon>Faecousia</taxon>
    </lineage>
</organism>
<feature type="transmembrane region" description="Helical" evidence="6">
    <location>
        <begin position="47"/>
        <end position="64"/>
    </location>
</feature>
<feature type="transmembrane region" description="Helical" evidence="6">
    <location>
        <begin position="70"/>
        <end position="89"/>
    </location>
</feature>
<dbReference type="PANTHER" id="PTHR43370:SF1">
    <property type="entry name" value="GUANOSINE ABC TRANSPORTER PERMEASE PROTEIN NUPQ"/>
    <property type="match status" value="1"/>
</dbReference>
<dbReference type="Proteomes" id="UP001491552">
    <property type="component" value="Unassembled WGS sequence"/>
</dbReference>
<keyword evidence="2" id="KW-1003">Cell membrane</keyword>
<dbReference type="CDD" id="cd06580">
    <property type="entry name" value="TM_PBP1_transp_TpRbsC_like"/>
    <property type="match status" value="1"/>
</dbReference>
<evidence type="ECO:0000313" key="8">
    <source>
        <dbReference type="Proteomes" id="UP001491552"/>
    </source>
</evidence>
<evidence type="ECO:0000256" key="6">
    <source>
        <dbReference type="SAM" id="Phobius"/>
    </source>
</evidence>
<comment type="caution">
    <text evidence="7">The sequence shown here is derived from an EMBL/GenBank/DDBJ whole genome shotgun (WGS) entry which is preliminary data.</text>
</comment>
<feature type="transmembrane region" description="Helical" evidence="6">
    <location>
        <begin position="96"/>
        <end position="118"/>
    </location>
</feature>
<gene>
    <name evidence="7" type="ORF">WMO66_02425</name>
</gene>
<sequence length="315" mass="33701">MLESILKSIFSAGTFQQMLRSATPVALAALGGSLTEHAGIMNIGMDGMILMGAFFGVLGSWLFASAAAGVVLAVGVGLLVGLFFALFVVKLRSDEFIIGCALNTFALGLTGFLSRSIFGASGTKGNPFLPSLRLPGIESIPFLGKILSGNSLFVYLTLLFVLLLWLFLYKTPYGFWLRASGEKPETLRTAGIDPAKLKWLASILCGVFCALAGAHLSLGQLQGTFAENMSNNRGYIAFACVIFGAANPPKAYLAALMFGFFDAIGLRLQEYLSADLTNLIPYVITVVMMVYVVVRAQQRKKHRARSALAQKGKSA</sequence>
<reference evidence="7 8" key="1">
    <citation type="submission" date="2024-03" db="EMBL/GenBank/DDBJ databases">
        <title>Human intestinal bacterial collection.</title>
        <authorList>
            <person name="Pauvert C."/>
            <person name="Hitch T.C.A."/>
            <person name="Clavel T."/>
        </authorList>
    </citation>
    <scope>NUCLEOTIDE SEQUENCE [LARGE SCALE GENOMIC DNA]</scope>
    <source>
        <strain evidence="7 8">CLA-AA-H192</strain>
    </source>
</reference>
<evidence type="ECO:0000256" key="3">
    <source>
        <dbReference type="ARBA" id="ARBA00022692"/>
    </source>
</evidence>
<protein>
    <submittedName>
        <fullName evidence="7">ABC transporter permease</fullName>
    </submittedName>
</protein>
<evidence type="ECO:0000256" key="4">
    <source>
        <dbReference type="ARBA" id="ARBA00022989"/>
    </source>
</evidence>
<evidence type="ECO:0000256" key="5">
    <source>
        <dbReference type="ARBA" id="ARBA00023136"/>
    </source>
</evidence>